<dbReference type="GO" id="GO:0004609">
    <property type="term" value="F:phosphatidylserine decarboxylase activity"/>
    <property type="evidence" value="ECO:0007669"/>
    <property type="project" value="UniProtKB-EC"/>
</dbReference>
<keyword evidence="6" id="KW-0443">Lipid metabolism</keyword>
<keyword evidence="4" id="KW-0444">Lipid biosynthesis</keyword>
<evidence type="ECO:0000256" key="9">
    <source>
        <dbReference type="ARBA" id="ARBA00023264"/>
    </source>
</evidence>
<keyword evidence="7" id="KW-0594">Phospholipid biosynthesis</keyword>
<keyword evidence="12" id="KW-0812">Transmembrane</keyword>
<keyword evidence="8" id="KW-0456">Lyase</keyword>
<comment type="caution">
    <text evidence="13">The sequence shown here is derived from an EMBL/GenBank/DDBJ whole genome shotgun (WGS) entry which is preliminary data.</text>
</comment>
<dbReference type="GO" id="GO:0005739">
    <property type="term" value="C:mitochondrion"/>
    <property type="evidence" value="ECO:0007669"/>
    <property type="project" value="TreeGrafter"/>
</dbReference>
<dbReference type="GO" id="GO:0006646">
    <property type="term" value="P:phosphatidylethanolamine biosynthetic process"/>
    <property type="evidence" value="ECO:0007669"/>
    <property type="project" value="UniProtKB-UniPathway"/>
</dbReference>
<comment type="pathway">
    <text evidence="11">Phospholipid metabolism; phosphatidylethanolamine biosynthesis.</text>
</comment>
<feature type="transmembrane region" description="Helical" evidence="12">
    <location>
        <begin position="90"/>
        <end position="111"/>
    </location>
</feature>
<keyword evidence="12" id="KW-1133">Transmembrane helix</keyword>
<protein>
    <recommendedName>
        <fullName evidence="3">phosphatidylserine decarboxylase</fullName>
        <ecNumber evidence="3">4.1.1.65</ecNumber>
    </recommendedName>
</protein>
<evidence type="ECO:0000256" key="7">
    <source>
        <dbReference type="ARBA" id="ARBA00023209"/>
    </source>
</evidence>
<feature type="transmembrane region" description="Helical" evidence="12">
    <location>
        <begin position="49"/>
        <end position="69"/>
    </location>
</feature>
<evidence type="ECO:0000313" key="14">
    <source>
        <dbReference type="Proteomes" id="UP000241890"/>
    </source>
</evidence>
<evidence type="ECO:0000256" key="10">
    <source>
        <dbReference type="ARBA" id="ARBA00023317"/>
    </source>
</evidence>
<dbReference type="PANTHER" id="PTHR10067">
    <property type="entry name" value="PHOSPHATIDYLSERINE DECARBOXYLASE"/>
    <property type="match status" value="1"/>
</dbReference>
<evidence type="ECO:0000256" key="1">
    <source>
        <dbReference type="ARBA" id="ARBA00001928"/>
    </source>
</evidence>
<evidence type="ECO:0000256" key="6">
    <source>
        <dbReference type="ARBA" id="ARBA00023098"/>
    </source>
</evidence>
<dbReference type="AlphaFoldDB" id="A0A2R5GQL2"/>
<dbReference type="OrthoDB" id="4330at2759"/>
<dbReference type="InParanoid" id="A0A2R5GQL2"/>
<accession>A0A2R5GQL2</accession>
<evidence type="ECO:0000256" key="8">
    <source>
        <dbReference type="ARBA" id="ARBA00023239"/>
    </source>
</evidence>
<evidence type="ECO:0000256" key="5">
    <source>
        <dbReference type="ARBA" id="ARBA00022793"/>
    </source>
</evidence>
<dbReference type="EMBL" id="BEYU01000134">
    <property type="protein sequence ID" value="GBG32895.1"/>
    <property type="molecule type" value="Genomic_DNA"/>
</dbReference>
<gene>
    <name evidence="13" type="ORF">FCC1311_052971</name>
</gene>
<evidence type="ECO:0000256" key="4">
    <source>
        <dbReference type="ARBA" id="ARBA00022516"/>
    </source>
</evidence>
<keyword evidence="5" id="KW-0210">Decarboxylase</keyword>
<dbReference type="Pfam" id="PF02666">
    <property type="entry name" value="PS_Dcarbxylase"/>
    <property type="match status" value="1"/>
</dbReference>
<dbReference type="FunCoup" id="A0A2R5GQL2">
    <property type="interactions" value="108"/>
</dbReference>
<name>A0A2R5GQL2_9STRA</name>
<dbReference type="InterPro" id="IPR033177">
    <property type="entry name" value="PSD-B"/>
</dbReference>
<keyword evidence="9" id="KW-1208">Phospholipid metabolism</keyword>
<evidence type="ECO:0000256" key="3">
    <source>
        <dbReference type="ARBA" id="ARBA00012243"/>
    </source>
</evidence>
<proteinExistence type="predicted"/>
<organism evidence="13 14">
    <name type="scientific">Hondaea fermentalgiana</name>
    <dbReference type="NCBI Taxonomy" id="2315210"/>
    <lineage>
        <taxon>Eukaryota</taxon>
        <taxon>Sar</taxon>
        <taxon>Stramenopiles</taxon>
        <taxon>Bigyra</taxon>
        <taxon>Labyrinthulomycetes</taxon>
        <taxon>Thraustochytrida</taxon>
        <taxon>Thraustochytriidae</taxon>
        <taxon>Hondaea</taxon>
    </lineage>
</organism>
<evidence type="ECO:0000313" key="13">
    <source>
        <dbReference type="EMBL" id="GBG32895.1"/>
    </source>
</evidence>
<keyword evidence="12" id="KW-0472">Membrane</keyword>
<evidence type="ECO:0000256" key="2">
    <source>
        <dbReference type="ARBA" id="ARBA00005189"/>
    </source>
</evidence>
<reference evidence="13 14" key="1">
    <citation type="submission" date="2017-12" db="EMBL/GenBank/DDBJ databases">
        <title>Sequencing, de novo assembly and annotation of complete genome of a new Thraustochytrid species, strain FCC1311.</title>
        <authorList>
            <person name="Sedici K."/>
            <person name="Godart F."/>
            <person name="Aiese Cigliano R."/>
            <person name="Sanseverino W."/>
            <person name="Barakat M."/>
            <person name="Ortet P."/>
            <person name="Marechal E."/>
            <person name="Cagnac O."/>
            <person name="Amato A."/>
        </authorList>
    </citation>
    <scope>NUCLEOTIDE SEQUENCE [LARGE SCALE GENOMIC DNA]</scope>
</reference>
<keyword evidence="14" id="KW-1185">Reference proteome</keyword>
<dbReference type="NCBIfam" id="TIGR00163">
    <property type="entry name" value="PS_decarb"/>
    <property type="match status" value="1"/>
</dbReference>
<evidence type="ECO:0000256" key="12">
    <source>
        <dbReference type="SAM" id="Phobius"/>
    </source>
</evidence>
<keyword evidence="10" id="KW-0670">Pyruvate</keyword>
<sequence>MPLMSMSEAETLGSAVSALTSQASILQHADAEAAGMVNKADIDLPKADGMLLLLVLFLFLTGAGLSYSLEVGLRGAKMAAGVANRKRLRVRVLAYEWWLAFLVHAIPYRWLSQIWGRLTQMSLPPGIKQMVYMGWAKTFNCNLDEMARPLEEYASLREFFLRPLKPGLRPVDETPNSLVCPVDGKVLHVGAVSLDRVGDLVLEQVKGIRYHIENFIGPVPAGFDNKLWDDSMERALADFDAMSMASDISTVEAIAHGGKILRTIVIYLGPGDYHHFHSPTEWKILQRRHYPGNLLPVKPWAARHIPELYCTNERVVLNGQWKHGFLSFTAVGALNVGSIDIACEPELATNQSSRWPFQCPRKTCSERNYEPAHEHERGERMGAFNLGSTVVLIAETPANFDFCVKEGDVVRMGELLAKSL</sequence>
<comment type="cofactor">
    <cofactor evidence="1">
        <name>pyruvate</name>
        <dbReference type="ChEBI" id="CHEBI:15361"/>
    </cofactor>
</comment>
<dbReference type="PANTHER" id="PTHR10067:SF6">
    <property type="entry name" value="PHOSPHATIDYLSERINE DECARBOXYLASE PROENZYME, MITOCHONDRIAL"/>
    <property type="match status" value="1"/>
</dbReference>
<dbReference type="EC" id="4.1.1.65" evidence="3"/>
<evidence type="ECO:0000256" key="11">
    <source>
        <dbReference type="ARBA" id="ARBA00024326"/>
    </source>
</evidence>
<dbReference type="Proteomes" id="UP000241890">
    <property type="component" value="Unassembled WGS sequence"/>
</dbReference>
<dbReference type="UniPathway" id="UPA00558"/>
<dbReference type="InterPro" id="IPR003817">
    <property type="entry name" value="PS_Dcarbxylase"/>
</dbReference>
<comment type="pathway">
    <text evidence="2">Lipid metabolism.</text>
</comment>